<organism evidence="1 2">
    <name type="scientific">Candidatus Bacteroides pullicola</name>
    <dbReference type="NCBI Taxonomy" id="2838475"/>
    <lineage>
        <taxon>Bacteria</taxon>
        <taxon>Pseudomonadati</taxon>
        <taxon>Bacteroidota</taxon>
        <taxon>Bacteroidia</taxon>
        <taxon>Bacteroidales</taxon>
        <taxon>Bacteroidaceae</taxon>
        <taxon>Bacteroides</taxon>
    </lineage>
</organism>
<protein>
    <submittedName>
        <fullName evidence="1">Uncharacterized protein</fullName>
    </submittedName>
</protein>
<proteinExistence type="predicted"/>
<dbReference type="Proteomes" id="UP000886851">
    <property type="component" value="Unassembled WGS sequence"/>
</dbReference>
<sequence length="73" mass="8642">MTDEARFLIDSLVEQLTLMAVKEYKLSVPQALQLVYNSQLYEKITDLETGLYYQSAKYNYELLRHEMKYGKIV</sequence>
<name>A0A9D1ZIR7_9BACE</name>
<evidence type="ECO:0000313" key="2">
    <source>
        <dbReference type="Proteomes" id="UP000886851"/>
    </source>
</evidence>
<reference evidence="1" key="2">
    <citation type="submission" date="2021-04" db="EMBL/GenBank/DDBJ databases">
        <authorList>
            <person name="Gilroy R."/>
        </authorList>
    </citation>
    <scope>NUCLEOTIDE SEQUENCE</scope>
    <source>
        <strain evidence="1">Gambia2-208</strain>
    </source>
</reference>
<dbReference type="AlphaFoldDB" id="A0A9D1ZIR7"/>
<evidence type="ECO:0000313" key="1">
    <source>
        <dbReference type="EMBL" id="HIY89099.1"/>
    </source>
</evidence>
<gene>
    <name evidence="1" type="ORF">H9824_10405</name>
</gene>
<comment type="caution">
    <text evidence="1">The sequence shown here is derived from an EMBL/GenBank/DDBJ whole genome shotgun (WGS) entry which is preliminary data.</text>
</comment>
<reference evidence="1" key="1">
    <citation type="journal article" date="2021" name="PeerJ">
        <title>Extensive microbial diversity within the chicken gut microbiome revealed by metagenomics and culture.</title>
        <authorList>
            <person name="Gilroy R."/>
            <person name="Ravi A."/>
            <person name="Getino M."/>
            <person name="Pursley I."/>
            <person name="Horton D.L."/>
            <person name="Alikhan N.F."/>
            <person name="Baker D."/>
            <person name="Gharbi K."/>
            <person name="Hall N."/>
            <person name="Watson M."/>
            <person name="Adriaenssens E.M."/>
            <person name="Foster-Nyarko E."/>
            <person name="Jarju S."/>
            <person name="Secka A."/>
            <person name="Antonio M."/>
            <person name="Oren A."/>
            <person name="Chaudhuri R.R."/>
            <person name="La Ragione R."/>
            <person name="Hildebrand F."/>
            <person name="Pallen M.J."/>
        </authorList>
    </citation>
    <scope>NUCLEOTIDE SEQUENCE</scope>
    <source>
        <strain evidence="1">Gambia2-208</strain>
    </source>
</reference>
<accession>A0A9D1ZIR7</accession>
<dbReference type="EMBL" id="DXCV01000066">
    <property type="protein sequence ID" value="HIY89099.1"/>
    <property type="molecule type" value="Genomic_DNA"/>
</dbReference>